<dbReference type="OrthoDB" id="9801824at2"/>
<evidence type="ECO:0000313" key="2">
    <source>
        <dbReference type="EMBL" id="PYY68616.1"/>
    </source>
</evidence>
<feature type="domain" description="RelA/SpoT" evidence="1">
    <location>
        <begin position="52"/>
        <end position="178"/>
    </location>
</feature>
<dbReference type="Pfam" id="PF04607">
    <property type="entry name" value="RelA_SpoT"/>
    <property type="match status" value="1"/>
</dbReference>
<gene>
    <name evidence="2" type="ORF">CRX42_20775</name>
</gene>
<reference evidence="2 3" key="1">
    <citation type="journal article" date="2018" name="Appl. Microbiol. Biotechnol.">
        <title>Characterization of the caprolactam degradation pathway in Pseudomonas jessenii using mass spectrometry-based proteomics.</title>
        <authorList>
            <person name="Otzen M."/>
            <person name="Palacio C."/>
            <person name="Janssen D.B."/>
        </authorList>
    </citation>
    <scope>NUCLEOTIDE SEQUENCE [LARGE SCALE GENOMIC DNA]</scope>
    <source>
        <strain evidence="2 3">GO3</strain>
    </source>
</reference>
<dbReference type="PANTHER" id="PTHR41773:SF1">
    <property type="entry name" value="RELA_SPOT DOMAIN-CONTAINING PROTEIN"/>
    <property type="match status" value="1"/>
</dbReference>
<dbReference type="InterPro" id="IPR043519">
    <property type="entry name" value="NT_sf"/>
</dbReference>
<dbReference type="GO" id="GO:0015969">
    <property type="term" value="P:guanosine tetraphosphate metabolic process"/>
    <property type="evidence" value="ECO:0007669"/>
    <property type="project" value="InterPro"/>
</dbReference>
<evidence type="ECO:0000259" key="1">
    <source>
        <dbReference type="SMART" id="SM00954"/>
    </source>
</evidence>
<dbReference type="InterPro" id="IPR007685">
    <property type="entry name" value="RelA_SpoT"/>
</dbReference>
<name>A0A2W0EKR7_PSEJE</name>
<protein>
    <recommendedName>
        <fullName evidence="1">RelA/SpoT domain-containing protein</fullName>
    </recommendedName>
</protein>
<dbReference type="EMBL" id="PDLL01000288">
    <property type="protein sequence ID" value="PYY68616.1"/>
    <property type="molecule type" value="Genomic_DNA"/>
</dbReference>
<sequence>MMDHVKFSATSATLLQEFDMAIGRYEAFCSTTADLIKRLLSSKKIEVHSISSRCKDRASFEKKVTKKSHYKSLPDITDLAGIRIITHYSDDVDVIARLIEKEFEIDRRNSIDKRTALDPDRFGYLSLHYVAALKNTRSKLQEYSEYENLKVEIQIRSILQHTWAEIEHDIGYKNEIEVPGPIKRKFSRLAGLLELADQEFISIRKEIDKYSKTLDKQMKTSIKNIGLDALSYEKFVTRASASSQIDEKICKLGNYKIGSFKDESRMVSRLTKFDITTIEQLSSLLKEHENDILRLVKALRFLPDDEPVQDPRKPTIVAPGISCFYLVHVLAAMKDPEEIENYVHENGWLEGQGGTDFVALLVNFF</sequence>
<dbReference type="PANTHER" id="PTHR41773">
    <property type="entry name" value="GTP PYROPHOSPHATASE-RELATED"/>
    <property type="match status" value="1"/>
</dbReference>
<dbReference type="RefSeq" id="WP_110661025.1">
    <property type="nucleotide sequence ID" value="NZ_PDLL01000288.1"/>
</dbReference>
<dbReference type="CDD" id="cd05399">
    <property type="entry name" value="NT_Rel-Spo_like"/>
    <property type="match status" value="1"/>
</dbReference>
<dbReference type="SMART" id="SM00954">
    <property type="entry name" value="RelA_SpoT"/>
    <property type="match status" value="1"/>
</dbReference>
<organism evidence="2 3">
    <name type="scientific">Pseudomonas jessenii</name>
    <dbReference type="NCBI Taxonomy" id="77298"/>
    <lineage>
        <taxon>Bacteria</taxon>
        <taxon>Pseudomonadati</taxon>
        <taxon>Pseudomonadota</taxon>
        <taxon>Gammaproteobacteria</taxon>
        <taxon>Pseudomonadales</taxon>
        <taxon>Pseudomonadaceae</taxon>
        <taxon>Pseudomonas</taxon>
    </lineage>
</organism>
<evidence type="ECO:0000313" key="3">
    <source>
        <dbReference type="Proteomes" id="UP000247437"/>
    </source>
</evidence>
<dbReference type="SUPFAM" id="SSF81301">
    <property type="entry name" value="Nucleotidyltransferase"/>
    <property type="match status" value="1"/>
</dbReference>
<comment type="caution">
    <text evidence="2">The sequence shown here is derived from an EMBL/GenBank/DDBJ whole genome shotgun (WGS) entry which is preliminary data.</text>
</comment>
<dbReference type="Gene3D" id="3.30.460.10">
    <property type="entry name" value="Beta Polymerase, domain 2"/>
    <property type="match status" value="1"/>
</dbReference>
<proteinExistence type="predicted"/>
<dbReference type="Proteomes" id="UP000247437">
    <property type="component" value="Unassembled WGS sequence"/>
</dbReference>
<dbReference type="Gene3D" id="1.10.287.860">
    <property type="entry name" value="Nucleotidyltransferase"/>
    <property type="match status" value="1"/>
</dbReference>
<dbReference type="AlphaFoldDB" id="A0A2W0EKR7"/>
<accession>A0A2W0EKR7</accession>